<evidence type="ECO:0000313" key="1">
    <source>
        <dbReference type="EMBL" id="JAG03600.1"/>
    </source>
</evidence>
<dbReference type="EMBL" id="GBHO01040004">
    <property type="protein sequence ID" value="JAG03600.1"/>
    <property type="molecule type" value="Transcribed_RNA"/>
</dbReference>
<dbReference type="AlphaFoldDB" id="A0A0A9WFI8"/>
<keyword evidence="1" id="KW-0675">Receptor</keyword>
<reference evidence="1" key="2">
    <citation type="submission" date="2014-07" db="EMBL/GenBank/DDBJ databases">
        <authorList>
            <person name="Hull J."/>
        </authorList>
    </citation>
    <scope>NUCLEOTIDE SEQUENCE</scope>
</reference>
<reference evidence="1" key="1">
    <citation type="journal article" date="2014" name="PLoS ONE">
        <title>Transcriptome-Based Identification of ABC Transporters in the Western Tarnished Plant Bug Lygus hesperus.</title>
        <authorList>
            <person name="Hull J.J."/>
            <person name="Chaney K."/>
            <person name="Geib S.M."/>
            <person name="Fabrick J.A."/>
            <person name="Brent C.S."/>
            <person name="Walsh D."/>
            <person name="Lavine L.C."/>
        </authorList>
    </citation>
    <scope>NUCLEOTIDE SEQUENCE</scope>
</reference>
<name>A0A0A9WFI8_LYGHE</name>
<feature type="non-terminal residue" evidence="1">
    <location>
        <position position="108"/>
    </location>
</feature>
<protein>
    <submittedName>
        <fullName evidence="1">Interphotoreceptor matrix proteoglycan 1</fullName>
    </submittedName>
</protein>
<gene>
    <name evidence="1" type="primary">IMPG1_1</name>
    <name evidence="1" type="ORF">CM83_105074</name>
</gene>
<proteinExistence type="predicted"/>
<organism evidence="1">
    <name type="scientific">Lygus hesperus</name>
    <name type="common">Western plant bug</name>
    <dbReference type="NCBI Taxonomy" id="30085"/>
    <lineage>
        <taxon>Eukaryota</taxon>
        <taxon>Metazoa</taxon>
        <taxon>Ecdysozoa</taxon>
        <taxon>Arthropoda</taxon>
        <taxon>Hexapoda</taxon>
        <taxon>Insecta</taxon>
        <taxon>Pterygota</taxon>
        <taxon>Neoptera</taxon>
        <taxon>Paraneoptera</taxon>
        <taxon>Hemiptera</taxon>
        <taxon>Heteroptera</taxon>
        <taxon>Panheteroptera</taxon>
        <taxon>Cimicomorpha</taxon>
        <taxon>Miridae</taxon>
        <taxon>Mirini</taxon>
        <taxon>Lygus</taxon>
    </lineage>
</organism>
<sequence>DNYEENLISELESVDEYTFKYQHIKHKVDSLHKFHIREEDGNSHVSSNQSSSYKRHSNSYRYPKLELVKYNGEISGWISFWAQFSSIHEDPDLPDEQKFQYLIQSTVP</sequence>
<accession>A0A0A9WFI8</accession>
<feature type="non-terminal residue" evidence="1">
    <location>
        <position position="1"/>
    </location>
</feature>